<comment type="cofactor">
    <cofactor evidence="1">
        <name>a divalent metal cation</name>
        <dbReference type="ChEBI" id="CHEBI:60240"/>
    </cofactor>
</comment>
<sequence length="148" mass="16903">MARTSSLYTQLKTGELQGVVLGDSAYAAETFLLKPLGAPKNEKETRYNRAACGARAKVEHCFGVLKRQFHILHGECRYEPRRPCEIIVMCCILRNMAIEQKEAEDYDPPPNYDGEEEEDYICTPDEEGSKNDVARAKAFMQKIIEEYF</sequence>
<evidence type="ECO:0000259" key="3">
    <source>
        <dbReference type="Pfam" id="PF13359"/>
    </source>
</evidence>
<dbReference type="Pfam" id="PF13359">
    <property type="entry name" value="DDE_Tnp_4"/>
    <property type="match status" value="1"/>
</dbReference>
<dbReference type="PANTHER" id="PTHR47150:SF7">
    <property type="entry name" value="NUCLEASE"/>
    <property type="match status" value="1"/>
</dbReference>
<proteinExistence type="predicted"/>
<accession>A0A0C2GMM7</accession>
<keyword evidence="5" id="KW-1185">Reference proteome</keyword>
<keyword evidence="2" id="KW-0479">Metal-binding</keyword>
<feature type="domain" description="DDE Tnp4" evidence="3">
    <location>
        <begin position="2"/>
        <end position="95"/>
    </location>
</feature>
<organism evidence="4 5">
    <name type="scientific">Ancylostoma duodenale</name>
    <dbReference type="NCBI Taxonomy" id="51022"/>
    <lineage>
        <taxon>Eukaryota</taxon>
        <taxon>Metazoa</taxon>
        <taxon>Ecdysozoa</taxon>
        <taxon>Nematoda</taxon>
        <taxon>Chromadorea</taxon>
        <taxon>Rhabditida</taxon>
        <taxon>Rhabditina</taxon>
        <taxon>Rhabditomorpha</taxon>
        <taxon>Strongyloidea</taxon>
        <taxon>Ancylostomatidae</taxon>
        <taxon>Ancylostomatinae</taxon>
        <taxon>Ancylostoma</taxon>
    </lineage>
</organism>
<reference evidence="4 5" key="1">
    <citation type="submission" date="2013-12" db="EMBL/GenBank/DDBJ databases">
        <title>Draft genome of the parsitic nematode Ancylostoma duodenale.</title>
        <authorList>
            <person name="Mitreva M."/>
        </authorList>
    </citation>
    <scope>NUCLEOTIDE SEQUENCE [LARGE SCALE GENOMIC DNA]</scope>
    <source>
        <strain evidence="4 5">Zhejiang</strain>
    </source>
</reference>
<dbReference type="OrthoDB" id="5843116at2759"/>
<dbReference type="GO" id="GO:0046872">
    <property type="term" value="F:metal ion binding"/>
    <property type="evidence" value="ECO:0007669"/>
    <property type="project" value="UniProtKB-KW"/>
</dbReference>
<dbReference type="AlphaFoldDB" id="A0A0C2GMM7"/>
<dbReference type="EMBL" id="KN731124">
    <property type="protein sequence ID" value="KIH60269.1"/>
    <property type="molecule type" value="Genomic_DNA"/>
</dbReference>
<dbReference type="InterPro" id="IPR027806">
    <property type="entry name" value="HARBI1_dom"/>
</dbReference>
<gene>
    <name evidence="4" type="ORF">ANCDUO_09487</name>
</gene>
<protein>
    <recommendedName>
        <fullName evidence="3">DDE Tnp4 domain-containing protein</fullName>
    </recommendedName>
</protein>
<evidence type="ECO:0000313" key="4">
    <source>
        <dbReference type="EMBL" id="KIH60269.1"/>
    </source>
</evidence>
<evidence type="ECO:0000256" key="2">
    <source>
        <dbReference type="ARBA" id="ARBA00022723"/>
    </source>
</evidence>
<name>A0A0C2GMM7_9BILA</name>
<evidence type="ECO:0000256" key="1">
    <source>
        <dbReference type="ARBA" id="ARBA00001968"/>
    </source>
</evidence>
<evidence type="ECO:0000313" key="5">
    <source>
        <dbReference type="Proteomes" id="UP000054047"/>
    </source>
</evidence>
<dbReference type="PANTHER" id="PTHR47150">
    <property type="entry name" value="OS12G0169200 PROTEIN"/>
    <property type="match status" value="1"/>
</dbReference>
<dbReference type="Proteomes" id="UP000054047">
    <property type="component" value="Unassembled WGS sequence"/>
</dbReference>